<dbReference type="Pfam" id="PF15387">
    <property type="entry name" value="DUF4611"/>
    <property type="match status" value="1"/>
</dbReference>
<evidence type="ECO:0000313" key="3">
    <source>
        <dbReference type="RefSeq" id="XP_013405720.1"/>
    </source>
</evidence>
<accession>A0A1S3J5P9</accession>
<dbReference type="InParanoid" id="A0A1S3J5P9"/>
<proteinExistence type="predicted"/>
<protein>
    <submittedName>
        <fullName evidence="3">mRNA 3'-end-processing protein RNA14</fullName>
    </submittedName>
</protein>
<evidence type="ECO:0000256" key="1">
    <source>
        <dbReference type="SAM" id="MobiDB-lite"/>
    </source>
</evidence>
<feature type="region of interest" description="Disordered" evidence="1">
    <location>
        <begin position="56"/>
        <end position="108"/>
    </location>
</feature>
<dbReference type="GO" id="GO:0000408">
    <property type="term" value="C:EKC/KEOPS complex"/>
    <property type="evidence" value="ECO:0007669"/>
    <property type="project" value="InterPro"/>
</dbReference>
<name>A0A1S3J5P9_LINAN</name>
<dbReference type="Proteomes" id="UP000085678">
    <property type="component" value="Unplaced"/>
</dbReference>
<organism evidence="2 3">
    <name type="scientific">Lingula anatina</name>
    <name type="common">Brachiopod</name>
    <name type="synonym">Lingula unguis</name>
    <dbReference type="NCBI Taxonomy" id="7574"/>
    <lineage>
        <taxon>Eukaryota</taxon>
        <taxon>Metazoa</taxon>
        <taxon>Spiralia</taxon>
        <taxon>Lophotrochozoa</taxon>
        <taxon>Brachiopoda</taxon>
        <taxon>Linguliformea</taxon>
        <taxon>Lingulata</taxon>
        <taxon>Lingulida</taxon>
        <taxon>Linguloidea</taxon>
        <taxon>Lingulidae</taxon>
        <taxon>Lingula</taxon>
    </lineage>
</organism>
<feature type="compositionally biased region" description="Acidic residues" evidence="1">
    <location>
        <begin position="71"/>
        <end position="85"/>
    </location>
</feature>
<feature type="compositionally biased region" description="Polar residues" evidence="1">
    <location>
        <begin position="56"/>
        <end position="66"/>
    </location>
</feature>
<dbReference type="GeneID" id="106170416"/>
<reference evidence="3" key="1">
    <citation type="submission" date="2025-08" db="UniProtKB">
        <authorList>
            <consortium name="RefSeq"/>
        </authorList>
    </citation>
    <scope>IDENTIFICATION</scope>
    <source>
        <tissue evidence="3">Gonads</tissue>
    </source>
</reference>
<dbReference type="KEGG" id="lak:106170416"/>
<dbReference type="InterPro" id="IPR027893">
    <property type="entry name" value="GON7_meta"/>
</dbReference>
<dbReference type="AlphaFoldDB" id="A0A1S3J5P9"/>
<evidence type="ECO:0000313" key="2">
    <source>
        <dbReference type="Proteomes" id="UP000085678"/>
    </source>
</evidence>
<dbReference type="OrthoDB" id="10582080at2759"/>
<keyword evidence="2" id="KW-1185">Reference proteome</keyword>
<dbReference type="RefSeq" id="XP_013405720.1">
    <property type="nucleotide sequence ID" value="XM_013550266.1"/>
</dbReference>
<gene>
    <name evidence="3" type="primary">LOC106170416</name>
</gene>
<feature type="compositionally biased region" description="Basic and acidic residues" evidence="1">
    <location>
        <begin position="86"/>
        <end position="108"/>
    </location>
</feature>
<sequence length="108" mass="12114">MAASVTAVLTLKNGTKQEFSFPAGSLEKTVDLKILQESLRNLQKDTNEALTVLVNQEKATNNCSRNGKQDQDDDEEDEEEDEEEDNSSKNKKNTDTIKSEPPIKKSKR</sequence>